<evidence type="ECO:0000313" key="1">
    <source>
        <dbReference type="EMBL" id="MCG5076894.1"/>
    </source>
</evidence>
<comment type="caution">
    <text evidence="1">The sequence shown here is derived from an EMBL/GenBank/DDBJ whole genome shotgun (WGS) entry which is preliminary data.</text>
</comment>
<accession>A0A9X1RXA0</accession>
<organism evidence="1 2">
    <name type="scientific">Paraburkholderia tagetis</name>
    <dbReference type="NCBI Taxonomy" id="2913261"/>
    <lineage>
        <taxon>Bacteria</taxon>
        <taxon>Pseudomonadati</taxon>
        <taxon>Pseudomonadota</taxon>
        <taxon>Betaproteobacteria</taxon>
        <taxon>Burkholderiales</taxon>
        <taxon>Burkholderiaceae</taxon>
        <taxon>Paraburkholderia</taxon>
    </lineage>
</organism>
<keyword evidence="2" id="KW-1185">Reference proteome</keyword>
<dbReference type="RefSeq" id="WP_238466810.1">
    <property type="nucleotide sequence ID" value="NZ_JAKLJA010000029.1"/>
</dbReference>
<reference evidence="1" key="1">
    <citation type="submission" date="2022-01" db="EMBL/GenBank/DDBJ databases">
        <title>Genome sequence and assembly of Parabukholderia sp. RG36.</title>
        <authorList>
            <person name="Chhetri G."/>
        </authorList>
    </citation>
    <scope>NUCLEOTIDE SEQUENCE</scope>
    <source>
        <strain evidence="1">RG36</strain>
    </source>
</reference>
<dbReference type="AlphaFoldDB" id="A0A9X1RXA0"/>
<evidence type="ECO:0000313" key="2">
    <source>
        <dbReference type="Proteomes" id="UP001139308"/>
    </source>
</evidence>
<name>A0A9X1RXA0_9BURK</name>
<dbReference type="Proteomes" id="UP001139308">
    <property type="component" value="Unassembled WGS sequence"/>
</dbReference>
<proteinExistence type="predicted"/>
<dbReference type="EMBL" id="JAKLJA010000029">
    <property type="protein sequence ID" value="MCG5076894.1"/>
    <property type="molecule type" value="Genomic_DNA"/>
</dbReference>
<protein>
    <submittedName>
        <fullName evidence="1">Uncharacterized protein</fullName>
    </submittedName>
</protein>
<sequence>MALLTQVDVLAHRTVASAKFSAKLKCTQCNPVAQQPERVIARAAVYGVPGRRQVAALFASLVCHVVPAVTVRPAIGRRMDSGCRLRQYSSPLAATGSPTNAQWCAWEPANSILTKTASACHASGASSAQTGVDLLSQRGREDDTPSVIDAFDELIFARHPHTKEECFRPATSV</sequence>
<gene>
    <name evidence="1" type="ORF">L5014_26680</name>
</gene>